<feature type="signal peptide" evidence="1">
    <location>
        <begin position="1"/>
        <end position="20"/>
    </location>
</feature>
<dbReference type="PANTHER" id="PTHR33420">
    <property type="entry name" value="FIMBRIAL SUBUNIT ELFA-RELATED"/>
    <property type="match status" value="1"/>
</dbReference>
<feature type="chain" id="PRO_5046151193" evidence="1">
    <location>
        <begin position="21"/>
        <end position="184"/>
    </location>
</feature>
<gene>
    <name evidence="2" type="ORF">HGT73_09525</name>
</gene>
<dbReference type="Proteomes" id="UP000786875">
    <property type="component" value="Unassembled WGS sequence"/>
</dbReference>
<organism evidence="2 3">
    <name type="scientific">Rosenbergiella australiborealis</name>
    <dbReference type="NCBI Taxonomy" id="1544696"/>
    <lineage>
        <taxon>Bacteria</taxon>
        <taxon>Pseudomonadati</taxon>
        <taxon>Pseudomonadota</taxon>
        <taxon>Gammaproteobacteria</taxon>
        <taxon>Enterobacterales</taxon>
        <taxon>Erwiniaceae</taxon>
        <taxon>Rosenbergiella</taxon>
    </lineage>
</organism>
<proteinExistence type="predicted"/>
<dbReference type="Gene3D" id="2.60.40.1090">
    <property type="entry name" value="Fimbrial-type adhesion domain"/>
    <property type="match status" value="1"/>
</dbReference>
<dbReference type="InterPro" id="IPR008966">
    <property type="entry name" value="Adhesion_dom_sf"/>
</dbReference>
<keyword evidence="3" id="KW-1185">Reference proteome</keyword>
<dbReference type="EMBL" id="JABBFO010000008">
    <property type="protein sequence ID" value="MBT0727621.1"/>
    <property type="molecule type" value="Genomic_DNA"/>
</dbReference>
<dbReference type="PANTHER" id="PTHR33420:SF10">
    <property type="entry name" value="FIMBRIAE MAJOR SUBUNIT"/>
    <property type="match status" value="1"/>
</dbReference>
<keyword evidence="1" id="KW-0732">Signal</keyword>
<comment type="caution">
    <text evidence="2">The sequence shown here is derived from an EMBL/GenBank/DDBJ whole genome shotgun (WGS) entry which is preliminary data.</text>
</comment>
<dbReference type="InterPro" id="IPR036937">
    <property type="entry name" value="Adhesion_dom_fimbrial_sf"/>
</dbReference>
<evidence type="ECO:0000256" key="1">
    <source>
        <dbReference type="SAM" id="SignalP"/>
    </source>
</evidence>
<protein>
    <submittedName>
        <fullName evidence="2">Type 1 fimbrial protein</fullName>
    </submittedName>
</protein>
<name>A0ABS5T5J9_9GAMM</name>
<dbReference type="RefSeq" id="WP_214214146.1">
    <property type="nucleotide sequence ID" value="NZ_JABBFO010000008.1"/>
</dbReference>
<dbReference type="InterPro" id="IPR050263">
    <property type="entry name" value="Bact_Fimbrial_Adh_Pro"/>
</dbReference>
<evidence type="ECO:0000313" key="2">
    <source>
        <dbReference type="EMBL" id="MBT0727621.1"/>
    </source>
</evidence>
<dbReference type="SUPFAM" id="SSF49401">
    <property type="entry name" value="Bacterial adhesins"/>
    <property type="match status" value="1"/>
</dbReference>
<accession>A0ABS5T5J9</accession>
<sequence>MNNKILYLASLALLPISAFSAPTVTFEGEVTTQTCSVNVNGSTNSIVLLPTVSTSDFGTTLTTGQTAGLTPFTITVSGCAPSTTAAQPITTKFLGYNVDTASGVLGNIATTSTPASGFGIQLTKDNTGSSAVKLNGLTPVSGLSLAVGQTSASYEFGAQYYVINATGATPGKVTSVTEYTISYL</sequence>
<evidence type="ECO:0000313" key="3">
    <source>
        <dbReference type="Proteomes" id="UP000786875"/>
    </source>
</evidence>
<reference evidence="2 3" key="1">
    <citation type="submission" date="2020-04" db="EMBL/GenBank/DDBJ databases">
        <title>Genome sequencing of Rosenbergiella species.</title>
        <authorList>
            <person name="Alvarez-Perez S."/>
            <person name="Lievens B."/>
        </authorList>
    </citation>
    <scope>NUCLEOTIDE SEQUENCE [LARGE SCALE GENOMIC DNA]</scope>
    <source>
        <strain evidence="2 3">CdVSA20.1</strain>
    </source>
</reference>